<keyword evidence="3" id="KW-1185">Reference proteome</keyword>
<accession>A0A8S4SJM9</accession>
<feature type="region of interest" description="Disordered" evidence="1">
    <location>
        <begin position="1"/>
        <end position="76"/>
    </location>
</feature>
<evidence type="ECO:0000313" key="3">
    <source>
        <dbReference type="Proteomes" id="UP000838756"/>
    </source>
</evidence>
<evidence type="ECO:0000256" key="1">
    <source>
        <dbReference type="SAM" id="MobiDB-lite"/>
    </source>
</evidence>
<reference evidence="2" key="1">
    <citation type="submission" date="2022-03" db="EMBL/GenBank/DDBJ databases">
        <authorList>
            <person name="Lindestad O."/>
        </authorList>
    </citation>
    <scope>NUCLEOTIDE SEQUENCE</scope>
</reference>
<dbReference type="EMBL" id="CAKXAJ010026361">
    <property type="protein sequence ID" value="CAH2267494.1"/>
    <property type="molecule type" value="Genomic_DNA"/>
</dbReference>
<proteinExistence type="predicted"/>
<name>A0A8S4SJM9_9NEOP</name>
<feature type="compositionally biased region" description="Polar residues" evidence="1">
    <location>
        <begin position="15"/>
        <end position="39"/>
    </location>
</feature>
<dbReference type="AlphaFoldDB" id="A0A8S4SJM9"/>
<dbReference type="Proteomes" id="UP000838756">
    <property type="component" value="Unassembled WGS sequence"/>
</dbReference>
<gene>
    <name evidence="2" type="primary">jg22582</name>
    <name evidence="2" type="ORF">PAEG_LOCUS26012</name>
</gene>
<organism evidence="2 3">
    <name type="scientific">Pararge aegeria aegeria</name>
    <dbReference type="NCBI Taxonomy" id="348720"/>
    <lineage>
        <taxon>Eukaryota</taxon>
        <taxon>Metazoa</taxon>
        <taxon>Ecdysozoa</taxon>
        <taxon>Arthropoda</taxon>
        <taxon>Hexapoda</taxon>
        <taxon>Insecta</taxon>
        <taxon>Pterygota</taxon>
        <taxon>Neoptera</taxon>
        <taxon>Endopterygota</taxon>
        <taxon>Lepidoptera</taxon>
        <taxon>Glossata</taxon>
        <taxon>Ditrysia</taxon>
        <taxon>Papilionoidea</taxon>
        <taxon>Nymphalidae</taxon>
        <taxon>Satyrinae</taxon>
        <taxon>Satyrini</taxon>
        <taxon>Parargina</taxon>
        <taxon>Pararge</taxon>
    </lineage>
</organism>
<sequence>TSHHPHHHNTLNSHATTMTLGSDRNATLTLSSHTSTFNQHMEARVLSHGQPDILKSTPDHHRSEKKRSHTQDSGVA</sequence>
<protein>
    <submittedName>
        <fullName evidence="2">Jg22582 protein</fullName>
    </submittedName>
</protein>
<comment type="caution">
    <text evidence="2">The sequence shown here is derived from an EMBL/GenBank/DDBJ whole genome shotgun (WGS) entry which is preliminary data.</text>
</comment>
<evidence type="ECO:0000313" key="2">
    <source>
        <dbReference type="EMBL" id="CAH2267494.1"/>
    </source>
</evidence>
<dbReference type="OrthoDB" id="6285196at2759"/>
<feature type="non-terminal residue" evidence="2">
    <location>
        <position position="1"/>
    </location>
</feature>